<accession>A0A8J1XS74</accession>
<dbReference type="AlphaFoldDB" id="A0A8J1XS74"/>
<sequence>MQHRCCEEYPYIDFSKVSVPLYNINWWEPDFFCTALLTILWPVLRHVCSRLDGWHTEWKRYKAFMIPLLVGGGYVYLLVRYTETMKYQPRWLLLRSNGLLYTGYTACISGIVMVLMNVLSQKDTFEKLQEFLWSWKVFLALILCHTGLALVFASQAGLFLTFVLVLTQAAITVLQEEHDTPTNHEKVE</sequence>
<name>A0A8J1XS74_OWEFU</name>
<dbReference type="Proteomes" id="UP000749559">
    <property type="component" value="Unassembled WGS sequence"/>
</dbReference>
<evidence type="ECO:0000313" key="1">
    <source>
        <dbReference type="EMBL" id="CAH1789361.1"/>
    </source>
</evidence>
<evidence type="ECO:0000313" key="2">
    <source>
        <dbReference type="Proteomes" id="UP000749559"/>
    </source>
</evidence>
<organism evidence="1 2">
    <name type="scientific">Owenia fusiformis</name>
    <name type="common">Polychaete worm</name>
    <dbReference type="NCBI Taxonomy" id="6347"/>
    <lineage>
        <taxon>Eukaryota</taxon>
        <taxon>Metazoa</taxon>
        <taxon>Spiralia</taxon>
        <taxon>Lophotrochozoa</taxon>
        <taxon>Annelida</taxon>
        <taxon>Polychaeta</taxon>
        <taxon>Sedentaria</taxon>
        <taxon>Canalipalpata</taxon>
        <taxon>Sabellida</taxon>
        <taxon>Oweniida</taxon>
        <taxon>Oweniidae</taxon>
        <taxon>Owenia</taxon>
    </lineage>
</organism>
<comment type="caution">
    <text evidence="1">The sequence shown here is derived from an EMBL/GenBank/DDBJ whole genome shotgun (WGS) entry which is preliminary data.</text>
</comment>
<dbReference type="EMBL" id="CAIIXF020000007">
    <property type="protein sequence ID" value="CAH1789361.1"/>
    <property type="molecule type" value="Genomic_DNA"/>
</dbReference>
<proteinExistence type="predicted"/>
<keyword evidence="2" id="KW-1185">Reference proteome</keyword>
<reference evidence="1" key="1">
    <citation type="submission" date="2022-03" db="EMBL/GenBank/DDBJ databases">
        <authorList>
            <person name="Martin C."/>
        </authorList>
    </citation>
    <scope>NUCLEOTIDE SEQUENCE</scope>
</reference>
<protein>
    <submittedName>
        <fullName evidence="1">Uncharacterized protein</fullName>
    </submittedName>
</protein>
<gene>
    <name evidence="1" type="ORF">OFUS_LOCUS14734</name>
</gene>